<proteinExistence type="inferred from homology"/>
<keyword evidence="4 6" id="KW-0235">DNA replication</keyword>
<dbReference type="eggNOG" id="KOG2928">
    <property type="taxonomic scope" value="Eukaryota"/>
</dbReference>
<feature type="domain" description="Origin recognition complex subunit 2 RecA-like" evidence="7">
    <location>
        <begin position="40"/>
        <end position="186"/>
    </location>
</feature>
<comment type="similarity">
    <text evidence="2 6">Belongs to the ORC2 family.</text>
</comment>
<evidence type="ECO:0000256" key="1">
    <source>
        <dbReference type="ARBA" id="ARBA00004123"/>
    </source>
</evidence>
<feature type="domain" description="Origin recognition complex subunit 2 winged-helix" evidence="8">
    <location>
        <begin position="260"/>
        <end position="301"/>
    </location>
</feature>
<keyword evidence="12" id="KW-1185">Reference proteome</keyword>
<comment type="subunit">
    <text evidence="6">Component of the origin recognition complex (ORC).</text>
</comment>
<accession>A0A1I7SVV4</accession>
<dbReference type="PANTHER" id="PTHR14052:SF0">
    <property type="entry name" value="ORIGIN RECOGNITION COMPLEX SUBUNIT 2"/>
    <property type="match status" value="1"/>
</dbReference>
<evidence type="ECO:0000256" key="5">
    <source>
        <dbReference type="ARBA" id="ARBA00023242"/>
    </source>
</evidence>
<evidence type="ECO:0000256" key="2">
    <source>
        <dbReference type="ARBA" id="ARBA00007421"/>
    </source>
</evidence>
<dbReference type="PANTHER" id="PTHR14052">
    <property type="entry name" value="ORIGIN RECOGNITION COMPLEX SUBUNIT 2"/>
    <property type="match status" value="1"/>
</dbReference>
<dbReference type="Proteomes" id="UP000582659">
    <property type="component" value="Unassembled WGS sequence"/>
</dbReference>
<dbReference type="SMR" id="A0A1I7SVV4"/>
<evidence type="ECO:0000256" key="4">
    <source>
        <dbReference type="ARBA" id="ARBA00022705"/>
    </source>
</evidence>
<dbReference type="EMBL" id="CAJFCV020000002">
    <property type="protein sequence ID" value="CAG9098333.1"/>
    <property type="molecule type" value="Genomic_DNA"/>
</dbReference>
<comment type="subcellular location">
    <subcellularLocation>
        <location evidence="1 6">Nucleus</location>
    </subcellularLocation>
</comment>
<dbReference type="InterPro" id="IPR007220">
    <property type="entry name" value="ORC2"/>
</dbReference>
<evidence type="ECO:0000313" key="9">
    <source>
        <dbReference type="EMBL" id="CAD5215941.1"/>
    </source>
</evidence>
<dbReference type="GO" id="GO:0006260">
    <property type="term" value="P:DNA replication"/>
    <property type="evidence" value="ECO:0007669"/>
    <property type="project" value="UniProtKB-UniRule"/>
</dbReference>
<name>A0A1I7SVV4_BURXY</name>
<evidence type="ECO:0000313" key="10">
    <source>
        <dbReference type="EMBL" id="CAG9098333.1"/>
    </source>
</evidence>
<comment type="function">
    <text evidence="6">Component of the origin recognition complex (ORC) that binds origins of replication. DNA-binding is ATP-dependent. ORC is required to assemble the pre-replication complex necessary to initiate DNA replication.</text>
</comment>
<reference evidence="13" key="1">
    <citation type="submission" date="2016-11" db="UniProtKB">
        <authorList>
            <consortium name="WormBaseParasite"/>
        </authorList>
    </citation>
    <scope>IDENTIFICATION</scope>
</reference>
<gene>
    <name evidence="9" type="ORF">BXYJ_LOCUS4281</name>
</gene>
<keyword evidence="5 6" id="KW-0539">Nucleus</keyword>
<sequence>MDESGIEEQENIPQLYRKSKKPQIDINKVLEYINDQEDEKSLSKKYGNYFDEWLNYLMTGFNIKINGRGSKIDLVESFLVTKKINKKYVYQVMGHEPDVNLYDVFSQIVEHLNLNIRLKRESIIMQADKLGEAIEEKKNDFLLVVHNVDGRFMRNDQAMEALNKLGAHKHIRMILTLAFPYGDIYWNPDIKYCLKLIEYNINTYRIDFDELLALNPKLESHNGKSDTYHTLESLDMIWTSLASNTQKICTKLYEMWLLSENKAVSFFELFTEVRNNFLTTSEVVLSTQITELKDHYFISINDEKIITFTVDPILLAQFMEKKISI</sequence>
<evidence type="ECO:0000313" key="13">
    <source>
        <dbReference type="WBParaSite" id="BXY_1718300.1"/>
    </source>
</evidence>
<dbReference type="Proteomes" id="UP000095284">
    <property type="component" value="Unplaced"/>
</dbReference>
<dbReference type="Pfam" id="PF04084">
    <property type="entry name" value="RecA-like_ORC2"/>
    <property type="match status" value="1"/>
</dbReference>
<dbReference type="InterPro" id="IPR056772">
    <property type="entry name" value="RecA-like_ORC2"/>
</dbReference>
<dbReference type="WBParaSite" id="BXY_1718300.1">
    <property type="protein sequence ID" value="BXY_1718300.1"/>
    <property type="gene ID" value="BXY_1718300"/>
</dbReference>
<evidence type="ECO:0000313" key="11">
    <source>
        <dbReference type="Proteomes" id="UP000095284"/>
    </source>
</evidence>
<dbReference type="Proteomes" id="UP000659654">
    <property type="component" value="Unassembled WGS sequence"/>
</dbReference>
<evidence type="ECO:0000256" key="6">
    <source>
        <dbReference type="RuleBase" id="RU368084"/>
    </source>
</evidence>
<organism evidence="11 13">
    <name type="scientific">Bursaphelenchus xylophilus</name>
    <name type="common">Pinewood nematode worm</name>
    <name type="synonym">Aphelenchoides xylophilus</name>
    <dbReference type="NCBI Taxonomy" id="6326"/>
    <lineage>
        <taxon>Eukaryota</taxon>
        <taxon>Metazoa</taxon>
        <taxon>Ecdysozoa</taxon>
        <taxon>Nematoda</taxon>
        <taxon>Chromadorea</taxon>
        <taxon>Rhabditida</taxon>
        <taxon>Tylenchina</taxon>
        <taxon>Tylenchomorpha</taxon>
        <taxon>Aphelenchoidea</taxon>
        <taxon>Aphelenchoididae</taxon>
        <taxon>Bursaphelenchus</taxon>
    </lineage>
</organism>
<dbReference type="AlphaFoldDB" id="A0A1I7SVV4"/>
<dbReference type="GO" id="GO:0003688">
    <property type="term" value="F:DNA replication origin binding"/>
    <property type="evidence" value="ECO:0007669"/>
    <property type="project" value="UniProtKB-UniRule"/>
</dbReference>
<protein>
    <recommendedName>
        <fullName evidence="3 6">Origin recognition complex subunit 2</fullName>
    </recommendedName>
</protein>
<dbReference type="GO" id="GO:0005664">
    <property type="term" value="C:nuclear origin of replication recognition complex"/>
    <property type="evidence" value="ECO:0007669"/>
    <property type="project" value="UniProtKB-UniRule"/>
</dbReference>
<dbReference type="Pfam" id="PF24882">
    <property type="entry name" value="WHD_ORC2"/>
    <property type="match status" value="1"/>
</dbReference>
<reference evidence="10" key="2">
    <citation type="submission" date="2020-08" db="EMBL/GenBank/DDBJ databases">
        <authorList>
            <person name="Kikuchi T."/>
        </authorList>
    </citation>
    <scope>NUCLEOTIDE SEQUENCE</scope>
    <source>
        <strain evidence="9">Ka4C1</strain>
    </source>
</reference>
<dbReference type="InterPro" id="IPR056773">
    <property type="entry name" value="WHD_ORC2"/>
</dbReference>
<evidence type="ECO:0000313" key="12">
    <source>
        <dbReference type="Proteomes" id="UP000659654"/>
    </source>
</evidence>
<evidence type="ECO:0000259" key="7">
    <source>
        <dbReference type="Pfam" id="PF04084"/>
    </source>
</evidence>
<dbReference type="EMBL" id="CAJFDI010000002">
    <property type="protein sequence ID" value="CAD5215941.1"/>
    <property type="molecule type" value="Genomic_DNA"/>
</dbReference>
<evidence type="ECO:0000259" key="8">
    <source>
        <dbReference type="Pfam" id="PF24882"/>
    </source>
</evidence>
<evidence type="ECO:0000256" key="3">
    <source>
        <dbReference type="ARBA" id="ARBA00019080"/>
    </source>
</evidence>
<dbReference type="OrthoDB" id="20198at2759"/>